<evidence type="ECO:0000256" key="1">
    <source>
        <dbReference type="SAM" id="MobiDB-lite"/>
    </source>
</evidence>
<feature type="compositionally biased region" description="Polar residues" evidence="1">
    <location>
        <begin position="30"/>
        <end position="43"/>
    </location>
</feature>
<gene>
    <name evidence="2" type="ORF">HYFRA_00013329</name>
</gene>
<protein>
    <submittedName>
        <fullName evidence="2">Uncharacterized protein</fullName>
    </submittedName>
</protein>
<keyword evidence="3" id="KW-1185">Reference proteome</keyword>
<comment type="caution">
    <text evidence="2">The sequence shown here is derived from an EMBL/GenBank/DDBJ whole genome shotgun (WGS) entry which is preliminary data.</text>
</comment>
<evidence type="ECO:0000313" key="3">
    <source>
        <dbReference type="Proteomes" id="UP000696280"/>
    </source>
</evidence>
<sequence>MDISTIPLPHRTVRKGVWELGLQLPDGQGASPTVKNSHSDNIFSSTSNNSQSPSKTPKTQSHADKATQEPNPKQSSCHENPGCSYDPSTWGVYKRLSHPQTSALHTKRKGINPYGEYYPDDANPLGFLGFLRGVFYRSEGSG</sequence>
<dbReference type="Proteomes" id="UP000696280">
    <property type="component" value="Unassembled WGS sequence"/>
</dbReference>
<reference evidence="2" key="1">
    <citation type="submission" date="2021-07" db="EMBL/GenBank/DDBJ databases">
        <authorList>
            <person name="Durling M."/>
        </authorList>
    </citation>
    <scope>NUCLEOTIDE SEQUENCE</scope>
</reference>
<dbReference type="AlphaFoldDB" id="A0A9N9LBZ8"/>
<accession>A0A9N9LBZ8</accession>
<evidence type="ECO:0000313" key="2">
    <source>
        <dbReference type="EMBL" id="CAG8961382.1"/>
    </source>
</evidence>
<proteinExistence type="predicted"/>
<feature type="compositionally biased region" description="Polar residues" evidence="1">
    <location>
        <begin position="68"/>
        <end position="78"/>
    </location>
</feature>
<name>A0A9N9LBZ8_9HELO</name>
<organism evidence="2 3">
    <name type="scientific">Hymenoscyphus fraxineus</name>
    <dbReference type="NCBI Taxonomy" id="746836"/>
    <lineage>
        <taxon>Eukaryota</taxon>
        <taxon>Fungi</taxon>
        <taxon>Dikarya</taxon>
        <taxon>Ascomycota</taxon>
        <taxon>Pezizomycotina</taxon>
        <taxon>Leotiomycetes</taxon>
        <taxon>Helotiales</taxon>
        <taxon>Helotiaceae</taxon>
        <taxon>Hymenoscyphus</taxon>
    </lineage>
</organism>
<dbReference type="EMBL" id="CAJVRL010000108">
    <property type="protein sequence ID" value="CAG8961382.1"/>
    <property type="molecule type" value="Genomic_DNA"/>
</dbReference>
<feature type="region of interest" description="Disordered" evidence="1">
    <location>
        <begin position="23"/>
        <end position="81"/>
    </location>
</feature>
<feature type="compositionally biased region" description="Low complexity" evidence="1">
    <location>
        <begin position="44"/>
        <end position="58"/>
    </location>
</feature>